<dbReference type="AlphaFoldDB" id="A0AAD8ALR2"/>
<reference evidence="2" key="1">
    <citation type="journal article" date="2023" name="IScience">
        <title>Live-bearing cockroach genome reveals convergent evolutionary mechanisms linked to viviparity in insects and beyond.</title>
        <authorList>
            <person name="Fouks B."/>
            <person name="Harrison M.C."/>
            <person name="Mikhailova A.A."/>
            <person name="Marchal E."/>
            <person name="English S."/>
            <person name="Carruthers M."/>
            <person name="Jennings E.C."/>
            <person name="Chiamaka E.L."/>
            <person name="Frigard R.A."/>
            <person name="Pippel M."/>
            <person name="Attardo G.M."/>
            <person name="Benoit J.B."/>
            <person name="Bornberg-Bauer E."/>
            <person name="Tobe S.S."/>
        </authorList>
    </citation>
    <scope>NUCLEOTIDE SEQUENCE</scope>
    <source>
        <strain evidence="2">Stay&amp;Tobe</strain>
    </source>
</reference>
<evidence type="ECO:0000313" key="2">
    <source>
        <dbReference type="EMBL" id="KAJ9601035.1"/>
    </source>
</evidence>
<organism evidence="2 3">
    <name type="scientific">Diploptera punctata</name>
    <name type="common">Pacific beetle cockroach</name>
    <dbReference type="NCBI Taxonomy" id="6984"/>
    <lineage>
        <taxon>Eukaryota</taxon>
        <taxon>Metazoa</taxon>
        <taxon>Ecdysozoa</taxon>
        <taxon>Arthropoda</taxon>
        <taxon>Hexapoda</taxon>
        <taxon>Insecta</taxon>
        <taxon>Pterygota</taxon>
        <taxon>Neoptera</taxon>
        <taxon>Polyneoptera</taxon>
        <taxon>Dictyoptera</taxon>
        <taxon>Blattodea</taxon>
        <taxon>Blaberoidea</taxon>
        <taxon>Blaberidae</taxon>
        <taxon>Diplopterinae</taxon>
        <taxon>Diploptera</taxon>
    </lineage>
</organism>
<gene>
    <name evidence="2" type="ORF">L9F63_000770</name>
</gene>
<keyword evidence="3" id="KW-1185">Reference proteome</keyword>
<comment type="caution">
    <text evidence="2">The sequence shown here is derived from an EMBL/GenBank/DDBJ whole genome shotgun (WGS) entry which is preliminary data.</text>
</comment>
<reference evidence="2" key="2">
    <citation type="submission" date="2023-05" db="EMBL/GenBank/DDBJ databases">
        <authorList>
            <person name="Fouks B."/>
        </authorList>
    </citation>
    <scope>NUCLEOTIDE SEQUENCE</scope>
    <source>
        <strain evidence="2">Stay&amp;Tobe</strain>
        <tissue evidence="2">Testes</tissue>
    </source>
</reference>
<feature type="domain" description="BROMI middle region" evidence="1">
    <location>
        <begin position="122"/>
        <end position="348"/>
    </location>
</feature>
<dbReference type="InterPro" id="IPR032735">
    <property type="entry name" value="BROMI_M"/>
</dbReference>
<proteinExistence type="predicted"/>
<protein>
    <recommendedName>
        <fullName evidence="1">BROMI middle region domain-containing protein</fullName>
    </recommendedName>
</protein>
<sequence length="360" mass="42021">MMNSTERKQSSIQSNMMHLVQESIKDRLDGLISVEVERTRDITPQTWKITAHNITKTIKESSAMNSLLYDTQSLVTSSVEHLISNIENEPISELSKNKTLVHIPLNEVLLQGNCDVNPMHYEHIAENTSQHKCLKIRKQALNAFIQFVPTEVVTNQYWPQIRRNLMENLCEENNEIFSLTLKIHAKLLQSASLLCIREGFINLIEGIHLYYSNLYHTSLPNFKQGIDLTNVIHDHLIKMYYLLLENAKEMPKNWLRYGERRVEEIVGVFIDLLAMHTYCSKLNLNKDIMYPYHILSILDPKANWCKLWVHGAFGHRILLNILSQNKTLIGYLIEEIILYMNLQENENIEIFNKTKYQLTL</sequence>
<name>A0AAD8ALR2_DIPPU</name>
<dbReference type="Proteomes" id="UP001233999">
    <property type="component" value="Unassembled WGS sequence"/>
</dbReference>
<dbReference type="EMBL" id="JASPKZ010000037">
    <property type="protein sequence ID" value="KAJ9601035.1"/>
    <property type="molecule type" value="Genomic_DNA"/>
</dbReference>
<accession>A0AAD8ALR2</accession>
<evidence type="ECO:0000313" key="3">
    <source>
        <dbReference type="Proteomes" id="UP001233999"/>
    </source>
</evidence>
<dbReference type="Pfam" id="PF14961">
    <property type="entry name" value="BROMI"/>
    <property type="match status" value="1"/>
</dbReference>
<evidence type="ECO:0000259" key="1">
    <source>
        <dbReference type="Pfam" id="PF14961"/>
    </source>
</evidence>